<dbReference type="SMART" id="SM00254">
    <property type="entry name" value="ShKT"/>
    <property type="match status" value="2"/>
</dbReference>
<keyword evidence="4" id="KW-1185">Reference proteome</keyword>
<evidence type="ECO:0000313" key="3">
    <source>
        <dbReference type="EMBL" id="GAX24298.1"/>
    </source>
</evidence>
<sequence length="97" mass="11171">MISLKKFFFFWLAVAAVQAKKELLKDNHSKCVLWAIQGECETNPGYMHQHCQTACLATDNHSKCLEWAQRGECDINPKYMLHHCANSCNRVRSEAEL</sequence>
<dbReference type="Proteomes" id="UP000198406">
    <property type="component" value="Unassembled WGS sequence"/>
</dbReference>
<proteinExistence type="predicted"/>
<dbReference type="AlphaFoldDB" id="A0A1Z5KEB4"/>
<reference evidence="3 4" key="1">
    <citation type="journal article" date="2015" name="Plant Cell">
        <title>Oil accumulation by the oleaginous diatom Fistulifera solaris as revealed by the genome and transcriptome.</title>
        <authorList>
            <person name="Tanaka T."/>
            <person name="Maeda Y."/>
            <person name="Veluchamy A."/>
            <person name="Tanaka M."/>
            <person name="Abida H."/>
            <person name="Marechal E."/>
            <person name="Bowler C."/>
            <person name="Muto M."/>
            <person name="Sunaga Y."/>
            <person name="Tanaka M."/>
            <person name="Yoshino T."/>
            <person name="Taniguchi T."/>
            <person name="Fukuda Y."/>
            <person name="Nemoto M."/>
            <person name="Matsumoto M."/>
            <person name="Wong P.S."/>
            <person name="Aburatani S."/>
            <person name="Fujibuchi W."/>
        </authorList>
    </citation>
    <scope>NUCLEOTIDE SEQUENCE [LARGE SCALE GENOMIC DNA]</scope>
    <source>
        <strain evidence="3 4">JPCC DA0580</strain>
    </source>
</reference>
<comment type="caution">
    <text evidence="3">The sequence shown here is derived from an EMBL/GenBank/DDBJ whole genome shotgun (WGS) entry which is preliminary data.</text>
</comment>
<evidence type="ECO:0000259" key="2">
    <source>
        <dbReference type="PROSITE" id="PS51670"/>
    </source>
</evidence>
<dbReference type="InParanoid" id="A0A1Z5KEB4"/>
<dbReference type="EMBL" id="BDSP01000207">
    <property type="protein sequence ID" value="GAX24298.1"/>
    <property type="molecule type" value="Genomic_DNA"/>
</dbReference>
<evidence type="ECO:0000256" key="1">
    <source>
        <dbReference type="SAM" id="SignalP"/>
    </source>
</evidence>
<gene>
    <name evidence="3" type="ORF">FisN_4Lh001</name>
</gene>
<feature type="signal peptide" evidence="1">
    <location>
        <begin position="1"/>
        <end position="19"/>
    </location>
</feature>
<feature type="chain" id="PRO_5012825861" description="ShKT domain-containing protein" evidence="1">
    <location>
        <begin position="20"/>
        <end position="97"/>
    </location>
</feature>
<accession>A0A1Z5KEB4</accession>
<feature type="domain" description="ShKT" evidence="2">
    <location>
        <begin position="55"/>
        <end position="91"/>
    </location>
</feature>
<dbReference type="PROSITE" id="PS51670">
    <property type="entry name" value="SHKT"/>
    <property type="match status" value="1"/>
</dbReference>
<evidence type="ECO:0000313" key="4">
    <source>
        <dbReference type="Proteomes" id="UP000198406"/>
    </source>
</evidence>
<dbReference type="InterPro" id="IPR003582">
    <property type="entry name" value="ShKT_dom"/>
</dbReference>
<keyword evidence="1" id="KW-0732">Signal</keyword>
<dbReference type="Pfam" id="PF01549">
    <property type="entry name" value="ShK"/>
    <property type="match status" value="2"/>
</dbReference>
<protein>
    <recommendedName>
        <fullName evidence="2">ShKT domain-containing protein</fullName>
    </recommendedName>
</protein>
<organism evidence="3 4">
    <name type="scientific">Fistulifera solaris</name>
    <name type="common">Oleaginous diatom</name>
    <dbReference type="NCBI Taxonomy" id="1519565"/>
    <lineage>
        <taxon>Eukaryota</taxon>
        <taxon>Sar</taxon>
        <taxon>Stramenopiles</taxon>
        <taxon>Ochrophyta</taxon>
        <taxon>Bacillariophyta</taxon>
        <taxon>Bacillariophyceae</taxon>
        <taxon>Bacillariophycidae</taxon>
        <taxon>Naviculales</taxon>
        <taxon>Naviculaceae</taxon>
        <taxon>Fistulifera</taxon>
    </lineage>
</organism>
<name>A0A1Z5KEB4_FISSO</name>
<dbReference type="OrthoDB" id="6132182at2759"/>